<dbReference type="EMBL" id="DF836459">
    <property type="protein sequence ID" value="GAN07641.1"/>
    <property type="molecule type" value="Genomic_DNA"/>
</dbReference>
<proteinExistence type="predicted"/>
<dbReference type="AlphaFoldDB" id="A0A0C9MAS1"/>
<feature type="region of interest" description="Disordered" evidence="1">
    <location>
        <begin position="1"/>
        <end position="25"/>
    </location>
</feature>
<accession>A0A0C9MAS1</accession>
<dbReference type="Proteomes" id="UP000053815">
    <property type="component" value="Unassembled WGS sequence"/>
</dbReference>
<gene>
    <name evidence="2" type="ORF">MAM1_0170d07143</name>
</gene>
<keyword evidence="3" id="KW-1185">Reference proteome</keyword>
<organism evidence="2">
    <name type="scientific">Mucor ambiguus</name>
    <dbReference type="NCBI Taxonomy" id="91626"/>
    <lineage>
        <taxon>Eukaryota</taxon>
        <taxon>Fungi</taxon>
        <taxon>Fungi incertae sedis</taxon>
        <taxon>Mucoromycota</taxon>
        <taxon>Mucoromycotina</taxon>
        <taxon>Mucoromycetes</taxon>
        <taxon>Mucorales</taxon>
        <taxon>Mucorineae</taxon>
        <taxon>Mucoraceae</taxon>
        <taxon>Mucor</taxon>
    </lineage>
</organism>
<name>A0A0C9MAS1_9FUNG</name>
<evidence type="ECO:0000256" key="1">
    <source>
        <dbReference type="SAM" id="MobiDB-lite"/>
    </source>
</evidence>
<evidence type="ECO:0000313" key="3">
    <source>
        <dbReference type="Proteomes" id="UP000053815"/>
    </source>
</evidence>
<protein>
    <submittedName>
        <fullName evidence="2">Uncharacterized protein</fullName>
    </submittedName>
</protein>
<evidence type="ECO:0000313" key="2">
    <source>
        <dbReference type="EMBL" id="GAN07641.1"/>
    </source>
</evidence>
<dbReference type="OrthoDB" id="2252715at2759"/>
<sequence>MVCCRPADVDQNEGPPPPSTTATQAATIAADTEHSQQQIIPHPAQFTVEASTGFAEEQLEPIEEDWGDEEPEPSPYKPEDFVVEEDEYDKYEYDPSPFKEFDDVQKAFEDESRIYEKPNTVDVNTIWGNREYERSIRNWDIDQMFNATPTRAQVATR</sequence>
<reference evidence="2" key="1">
    <citation type="submission" date="2014-09" db="EMBL/GenBank/DDBJ databases">
        <title>Draft genome sequence of an oleaginous Mucoromycotina fungus Mucor ambiguus NBRC6742.</title>
        <authorList>
            <person name="Takeda I."/>
            <person name="Yamane N."/>
            <person name="Morita T."/>
            <person name="Tamano K."/>
            <person name="Machida M."/>
            <person name="Baker S."/>
            <person name="Koike H."/>
        </authorList>
    </citation>
    <scope>NUCLEOTIDE SEQUENCE</scope>
    <source>
        <strain evidence="2">NBRC 6742</strain>
    </source>
</reference>